<dbReference type="STRING" id="197479.BFW38_09745"/>
<name>A0A1E2V9X1_9GAMM</name>
<keyword evidence="2" id="KW-0472">Membrane</keyword>
<feature type="region of interest" description="Disordered" evidence="1">
    <location>
        <begin position="111"/>
        <end position="149"/>
    </location>
</feature>
<gene>
    <name evidence="3" type="ORF">BFW38_09745</name>
</gene>
<organism evidence="3 4">
    <name type="scientific">Terasakiispira papahanaumokuakeensis</name>
    <dbReference type="NCBI Taxonomy" id="197479"/>
    <lineage>
        <taxon>Bacteria</taxon>
        <taxon>Pseudomonadati</taxon>
        <taxon>Pseudomonadota</taxon>
        <taxon>Gammaproteobacteria</taxon>
        <taxon>Oceanospirillales</taxon>
        <taxon>Terasakiispira</taxon>
    </lineage>
</organism>
<accession>A0A1E2V9X1</accession>
<keyword evidence="4" id="KW-1185">Reference proteome</keyword>
<dbReference type="NCBIfam" id="NF008528">
    <property type="entry name" value="PRK11463.1-2"/>
    <property type="match status" value="1"/>
</dbReference>
<dbReference type="AlphaFoldDB" id="A0A1E2V9X1"/>
<dbReference type="OrthoDB" id="9792788at2"/>
<evidence type="ECO:0000256" key="2">
    <source>
        <dbReference type="SAM" id="Phobius"/>
    </source>
</evidence>
<dbReference type="PANTHER" id="PTHR35335:SF1">
    <property type="entry name" value="UPF0716 PROTEIN FXSA"/>
    <property type="match status" value="1"/>
</dbReference>
<evidence type="ECO:0008006" key="5">
    <source>
        <dbReference type="Google" id="ProtNLM"/>
    </source>
</evidence>
<feature type="transmembrane region" description="Helical" evidence="2">
    <location>
        <begin position="26"/>
        <end position="44"/>
    </location>
</feature>
<protein>
    <recommendedName>
        <fullName evidence="5">Biotin--acetyl-CoA-carboxylase ligase</fullName>
    </recommendedName>
</protein>
<comment type="caution">
    <text evidence="3">The sequence shown here is derived from an EMBL/GenBank/DDBJ whole genome shotgun (WGS) entry which is preliminary data.</text>
</comment>
<proteinExistence type="predicted"/>
<keyword evidence="2" id="KW-1133">Transmembrane helix</keyword>
<sequence>MPLLILLVWAFAEIWLLIKVGTLIGSFNTVLLLIATAVLGLLLVQREWRKLAEAMQGQMQAGRLPLALLLESATVGLSGVLLLMPGFITDFLGLALLLPLTRKLLTGPLKKRENSPNYQNTQTGWRDSNEKGAGRGNVIEGEYERKDDE</sequence>
<dbReference type="PANTHER" id="PTHR35335">
    <property type="entry name" value="UPF0716 PROTEIN FXSA"/>
    <property type="match status" value="1"/>
</dbReference>
<evidence type="ECO:0000313" key="3">
    <source>
        <dbReference type="EMBL" id="ODC03781.1"/>
    </source>
</evidence>
<feature type="transmembrane region" description="Helical" evidence="2">
    <location>
        <begin position="64"/>
        <end position="81"/>
    </location>
</feature>
<dbReference type="Pfam" id="PF04186">
    <property type="entry name" value="FxsA"/>
    <property type="match status" value="1"/>
</dbReference>
<dbReference type="GO" id="GO:0016020">
    <property type="term" value="C:membrane"/>
    <property type="evidence" value="ECO:0007669"/>
    <property type="project" value="InterPro"/>
</dbReference>
<keyword evidence="2" id="KW-0812">Transmembrane</keyword>
<evidence type="ECO:0000256" key="1">
    <source>
        <dbReference type="SAM" id="MobiDB-lite"/>
    </source>
</evidence>
<dbReference type="Proteomes" id="UP000094291">
    <property type="component" value="Unassembled WGS sequence"/>
</dbReference>
<dbReference type="RefSeq" id="WP_068998295.1">
    <property type="nucleotide sequence ID" value="NZ_MDTQ01000001.1"/>
</dbReference>
<dbReference type="EMBL" id="MDTQ01000001">
    <property type="protein sequence ID" value="ODC03781.1"/>
    <property type="molecule type" value="Genomic_DNA"/>
</dbReference>
<evidence type="ECO:0000313" key="4">
    <source>
        <dbReference type="Proteomes" id="UP000094291"/>
    </source>
</evidence>
<dbReference type="InterPro" id="IPR007313">
    <property type="entry name" value="FxsA"/>
</dbReference>
<reference evidence="3 4" key="1">
    <citation type="submission" date="2016-08" db="EMBL/GenBank/DDBJ databases">
        <authorList>
            <person name="Seilhamer J.J."/>
        </authorList>
    </citation>
    <scope>NUCLEOTIDE SEQUENCE [LARGE SCALE GENOMIC DNA]</scope>
    <source>
        <strain evidence="3 4">PH27A</strain>
    </source>
</reference>
<feature type="compositionally biased region" description="Polar residues" evidence="1">
    <location>
        <begin position="115"/>
        <end position="126"/>
    </location>
</feature>